<dbReference type="GO" id="GO:0031072">
    <property type="term" value="F:heat shock protein binding"/>
    <property type="evidence" value="ECO:0007669"/>
    <property type="project" value="TreeGrafter"/>
</dbReference>
<organism evidence="3 4">
    <name type="scientific">Paraphaeosphaeria minitans</name>
    <dbReference type="NCBI Taxonomy" id="565426"/>
    <lineage>
        <taxon>Eukaryota</taxon>
        <taxon>Fungi</taxon>
        <taxon>Dikarya</taxon>
        <taxon>Ascomycota</taxon>
        <taxon>Pezizomycotina</taxon>
        <taxon>Dothideomycetes</taxon>
        <taxon>Pleosporomycetidae</taxon>
        <taxon>Pleosporales</taxon>
        <taxon>Massarineae</taxon>
        <taxon>Didymosphaeriaceae</taxon>
        <taxon>Paraphaeosphaeria</taxon>
    </lineage>
</organism>
<evidence type="ECO:0000313" key="4">
    <source>
        <dbReference type="Proteomes" id="UP000756921"/>
    </source>
</evidence>
<dbReference type="CDD" id="cd06257">
    <property type="entry name" value="DnaJ"/>
    <property type="match status" value="1"/>
</dbReference>
<dbReference type="GO" id="GO:0005634">
    <property type="term" value="C:nucleus"/>
    <property type="evidence" value="ECO:0007669"/>
    <property type="project" value="TreeGrafter"/>
</dbReference>
<feature type="compositionally biased region" description="Basic and acidic residues" evidence="1">
    <location>
        <begin position="274"/>
        <end position="338"/>
    </location>
</feature>
<name>A0A9P6GT93_9PLEO</name>
<feature type="compositionally biased region" description="Basic and acidic residues" evidence="1">
    <location>
        <begin position="120"/>
        <end position="144"/>
    </location>
</feature>
<gene>
    <name evidence="3" type="ORF">PMIN01_01006</name>
</gene>
<sequence>MDPLPPDPYLALGLTKDVDIETIKKTYRKLVLKCHPDKVTDPSLKLQKQDEFHKIQQAYELVGEEEARARYDAEVKLNALRREKAARGASASGPDIRTARYDVRTQAPAGASFKATGPARYDDHKSSRHGDDRYYEERSRRYDTYEAYPPKKTTARSSREKVTPQKTTRESSDRTRSDYKKSRDKERDRDRRHVATERERESDHSADEKARYEAEYKRRSDDARRRAEEDEARKAAADFRRKAEDRRSYEDKYDRKQKLSAQENDAVRYIRMSAKGDAERPSPSRTTSSRDIRDVRDARDYYDTRDSRSRRDRPEVVRRSSARPRDRHSPGRDRKGPEIVDWEPEERKPPAFKHSSSSPAEMHVPRTTPLRSYTESSRDHRRSETSPTPMFRRSETMPSVPQASSASRKTSTVPRPSVLRESVTLHDSGSSSPETYPTIPPSASTKRYYYSTPGGGVSLAPEDMGLANGHRTVTREPERQRHRSPSPLTPLTRPPMGANRPSETSSARYTAAAPSKNSVPPPPLGRSATTMNPGEDRGRSRPLYGEIGSDAARRENARRQTSFSPDKVSYSRKIGPEDVRWAPQNASSRDRDRDYSKPALGRHATYVC</sequence>
<evidence type="ECO:0000313" key="3">
    <source>
        <dbReference type="EMBL" id="KAF9741467.1"/>
    </source>
</evidence>
<dbReference type="OrthoDB" id="10250354at2759"/>
<dbReference type="InterPro" id="IPR001623">
    <property type="entry name" value="DnaJ_domain"/>
</dbReference>
<dbReference type="GO" id="GO:0005737">
    <property type="term" value="C:cytoplasm"/>
    <property type="evidence" value="ECO:0007669"/>
    <property type="project" value="TreeGrafter"/>
</dbReference>
<proteinExistence type="predicted"/>
<dbReference type="Proteomes" id="UP000756921">
    <property type="component" value="Unassembled WGS sequence"/>
</dbReference>
<feature type="domain" description="J" evidence="2">
    <location>
        <begin position="7"/>
        <end position="75"/>
    </location>
</feature>
<feature type="compositionally biased region" description="Basic and acidic residues" evidence="1">
    <location>
        <begin position="157"/>
        <end position="257"/>
    </location>
</feature>
<dbReference type="Pfam" id="PF00226">
    <property type="entry name" value="DnaJ"/>
    <property type="match status" value="1"/>
</dbReference>
<dbReference type="PANTHER" id="PTHR44144:SF1">
    <property type="entry name" value="DNAJ HOMOLOG SUBFAMILY C MEMBER 9"/>
    <property type="match status" value="1"/>
</dbReference>
<reference evidence="3" key="1">
    <citation type="journal article" date="2020" name="Mol. Plant Microbe Interact.">
        <title>Genome Sequence of the Biocontrol Agent Coniothyrium minitans strain Conio (IMI 134523).</title>
        <authorList>
            <person name="Patel D."/>
            <person name="Shittu T.A."/>
            <person name="Baroncelli R."/>
            <person name="Muthumeenakshi S."/>
            <person name="Osborne T.H."/>
            <person name="Janganan T.K."/>
            <person name="Sreenivasaprasad S."/>
        </authorList>
    </citation>
    <scope>NUCLEOTIDE SEQUENCE</scope>
    <source>
        <strain evidence="3">Conio</strain>
    </source>
</reference>
<dbReference type="PROSITE" id="PS50076">
    <property type="entry name" value="DNAJ_2"/>
    <property type="match status" value="1"/>
</dbReference>
<comment type="caution">
    <text evidence="3">The sequence shown here is derived from an EMBL/GenBank/DDBJ whole genome shotgun (WGS) entry which is preliminary data.</text>
</comment>
<dbReference type="InterPro" id="IPR036869">
    <property type="entry name" value="J_dom_sf"/>
</dbReference>
<dbReference type="SUPFAM" id="SSF46565">
    <property type="entry name" value="Chaperone J-domain"/>
    <property type="match status" value="1"/>
</dbReference>
<dbReference type="SMART" id="SM00271">
    <property type="entry name" value="DnaJ"/>
    <property type="match status" value="1"/>
</dbReference>
<feature type="region of interest" description="Disordered" evidence="1">
    <location>
        <begin position="83"/>
        <end position="608"/>
    </location>
</feature>
<dbReference type="Gene3D" id="1.10.287.110">
    <property type="entry name" value="DnaJ domain"/>
    <property type="match status" value="1"/>
</dbReference>
<protein>
    <submittedName>
        <fullName evidence="3">DnaJ domain-containing protein</fullName>
    </submittedName>
</protein>
<keyword evidence="4" id="KW-1185">Reference proteome</keyword>
<accession>A0A9P6GT93</accession>
<evidence type="ECO:0000256" key="1">
    <source>
        <dbReference type="SAM" id="MobiDB-lite"/>
    </source>
</evidence>
<dbReference type="EMBL" id="WJXW01000001">
    <property type="protein sequence ID" value="KAF9741467.1"/>
    <property type="molecule type" value="Genomic_DNA"/>
</dbReference>
<dbReference type="PRINTS" id="PR00625">
    <property type="entry name" value="JDOMAIN"/>
</dbReference>
<dbReference type="AlphaFoldDB" id="A0A9P6GT93"/>
<dbReference type="PANTHER" id="PTHR44144">
    <property type="entry name" value="DNAJ HOMOLOG SUBFAMILY C MEMBER 9"/>
    <property type="match status" value="1"/>
</dbReference>
<dbReference type="InterPro" id="IPR052594">
    <property type="entry name" value="J_domain-containing_protein"/>
</dbReference>
<evidence type="ECO:0000259" key="2">
    <source>
        <dbReference type="PROSITE" id="PS50076"/>
    </source>
</evidence>
<feature type="compositionally biased region" description="Polar residues" evidence="1">
    <location>
        <begin position="425"/>
        <end position="445"/>
    </location>
</feature>
<feature type="compositionally biased region" description="Polar residues" evidence="1">
    <location>
        <begin position="396"/>
        <end position="414"/>
    </location>
</feature>
<feature type="compositionally biased region" description="Low complexity" evidence="1">
    <location>
        <begin position="485"/>
        <end position="495"/>
    </location>
</feature>